<dbReference type="Proteomes" id="UP000182569">
    <property type="component" value="Chromosome"/>
</dbReference>
<dbReference type="PANTHER" id="PTHR35848">
    <property type="entry name" value="OXALATE-BINDING PROTEIN"/>
    <property type="match status" value="1"/>
</dbReference>
<dbReference type="GO" id="GO:0046872">
    <property type="term" value="F:metal ion binding"/>
    <property type="evidence" value="ECO:0007669"/>
    <property type="project" value="UniProtKB-KW"/>
</dbReference>
<feature type="domain" description="Cupin type-2" evidence="2">
    <location>
        <begin position="45"/>
        <end position="114"/>
    </location>
</feature>
<accession>A0A1J0GIS2</accession>
<name>A0A1J0GIS2_9CLOT</name>
<evidence type="ECO:0000313" key="4">
    <source>
        <dbReference type="Proteomes" id="UP000182569"/>
    </source>
</evidence>
<evidence type="ECO:0000313" key="3">
    <source>
        <dbReference type="EMBL" id="APC41245.1"/>
    </source>
</evidence>
<dbReference type="RefSeq" id="WP_071613540.1">
    <property type="nucleotide sequence ID" value="NZ_CP015756.1"/>
</dbReference>
<gene>
    <name evidence="3" type="ORF">A7L45_14750</name>
</gene>
<dbReference type="STRING" id="1552.A7L45_14750"/>
<evidence type="ECO:0000256" key="1">
    <source>
        <dbReference type="ARBA" id="ARBA00022723"/>
    </source>
</evidence>
<keyword evidence="1" id="KW-0479">Metal-binding</keyword>
<dbReference type="SUPFAM" id="SSF51182">
    <property type="entry name" value="RmlC-like cupins"/>
    <property type="match status" value="1"/>
</dbReference>
<dbReference type="Gene3D" id="2.60.120.10">
    <property type="entry name" value="Jelly Rolls"/>
    <property type="match status" value="1"/>
</dbReference>
<keyword evidence="4" id="KW-1185">Reference proteome</keyword>
<reference evidence="4" key="1">
    <citation type="journal article" date="2016" name="Front. Microbiol.">
        <title>Complete Genome Sequence of Clostridium estertheticum DSM 8809, a Microbe Identified in Spoiled Vacuum Packed Beef.</title>
        <authorList>
            <person name="Yu Z."/>
            <person name="Gunn L."/>
            <person name="Brennan E."/>
            <person name="Reid R."/>
            <person name="Wall P.G."/>
            <person name="Gaora O.P."/>
            <person name="Hurley D."/>
            <person name="Bolton D."/>
            <person name="Fanning S."/>
        </authorList>
    </citation>
    <scope>NUCLEOTIDE SEQUENCE [LARGE SCALE GENOMIC DNA]</scope>
    <source>
        <strain evidence="4">DSM 8809</strain>
    </source>
</reference>
<proteinExistence type="predicted"/>
<evidence type="ECO:0000259" key="2">
    <source>
        <dbReference type="Pfam" id="PF07883"/>
    </source>
</evidence>
<dbReference type="InterPro" id="IPR013096">
    <property type="entry name" value="Cupin_2"/>
</dbReference>
<organism evidence="3 4">
    <name type="scientific">Clostridium estertheticum subsp. estertheticum</name>
    <dbReference type="NCBI Taxonomy" id="1552"/>
    <lineage>
        <taxon>Bacteria</taxon>
        <taxon>Bacillati</taxon>
        <taxon>Bacillota</taxon>
        <taxon>Clostridia</taxon>
        <taxon>Eubacteriales</taxon>
        <taxon>Clostridiaceae</taxon>
        <taxon>Clostridium</taxon>
    </lineage>
</organism>
<sequence length="158" mass="18072">MDSREIRITNKNLIKPKHKCEHEPYEYNKYEVTGQGNENQSYVAIYEIPPKKANYPYHYHLKNEEVFYIIRGNGILETHSGNKSISVGDIIVCPPSEKGAHKIINSSQTEMLVYFSCDTVNSPEVVVYPNSNKMGILVNGKPGTFYKKDTNVDYYDGE</sequence>
<dbReference type="InterPro" id="IPR014710">
    <property type="entry name" value="RmlC-like_jellyroll"/>
</dbReference>
<dbReference type="PANTHER" id="PTHR35848:SF6">
    <property type="entry name" value="CUPIN TYPE-2 DOMAIN-CONTAINING PROTEIN"/>
    <property type="match status" value="1"/>
</dbReference>
<dbReference type="OrthoDB" id="9797047at2"/>
<dbReference type="InterPro" id="IPR011051">
    <property type="entry name" value="RmlC_Cupin_sf"/>
</dbReference>
<dbReference type="EMBL" id="CP015756">
    <property type="protein sequence ID" value="APC41245.1"/>
    <property type="molecule type" value="Genomic_DNA"/>
</dbReference>
<dbReference type="Pfam" id="PF07883">
    <property type="entry name" value="Cupin_2"/>
    <property type="match status" value="1"/>
</dbReference>
<protein>
    <submittedName>
        <fullName evidence="3">Cupin</fullName>
    </submittedName>
</protein>
<dbReference type="AlphaFoldDB" id="A0A1J0GIS2"/>
<dbReference type="InterPro" id="IPR051610">
    <property type="entry name" value="GPI/OXD"/>
</dbReference>
<dbReference type="KEGG" id="ceu:A7L45_14750"/>